<comment type="caution">
    <text evidence="9">The sequence shown here is derived from an EMBL/GenBank/DDBJ whole genome shotgun (WGS) entry which is preliminary data.</text>
</comment>
<keyword evidence="5" id="KW-0862">Zinc</keyword>
<evidence type="ECO:0000256" key="3">
    <source>
        <dbReference type="ARBA" id="ARBA00022723"/>
    </source>
</evidence>
<accession>A0A8J3DP71</accession>
<dbReference type="AlphaFoldDB" id="A0A8J3DP71"/>
<dbReference type="CDD" id="cd12797">
    <property type="entry name" value="M23_peptidase"/>
    <property type="match status" value="1"/>
</dbReference>
<sequence length="429" mass="46849">MANPAHSSVFEKRREPHTIIIARGEKLYHFTVRPWFFIFTSILLALVATSVILSAGYLIFRDDLVAATATHNARMRQGYESRIALLRAQLDRVTSRQILDQELMETKVAELLQRQINLTERQNKLAPLIGTADASQFAEVEDTPLDFAAPDNDRATPALVPLGHTPTVQQSDPFSLLRLGNEEPNKNDKSALLTSGDEADRLFLFINNSLKEIEKKQEKRLSILVENLVGNVEQIEAALKSAGLTRYISLSADEAVGGPYIAIDDDAGFETKVSQLDLALMQFDRMVGYARQFPLANPSPGTPVSSTFGVRRDPLIGRPAMHAGMDFAVPTGTPVRATAEGTVVAAGSNGGYGNMIEIEHANGFTTRYAHLSRITVSEGQKVGTGDFIGHSGNTGRSTGPHLHYEIRRDGEAVNPLPFINAGYKISGIL</sequence>
<dbReference type="SUPFAM" id="SSF51261">
    <property type="entry name" value="Duplicated hybrid motif"/>
    <property type="match status" value="1"/>
</dbReference>
<reference evidence="9" key="2">
    <citation type="submission" date="2020-09" db="EMBL/GenBank/DDBJ databases">
        <authorList>
            <person name="Sun Q."/>
            <person name="Kim S."/>
        </authorList>
    </citation>
    <scope>NUCLEOTIDE SEQUENCE</scope>
    <source>
        <strain evidence="9">KCTC 42097</strain>
    </source>
</reference>
<reference evidence="9" key="1">
    <citation type="journal article" date="2014" name="Int. J. Syst. Evol. Microbiol.">
        <title>Complete genome sequence of Corynebacterium casei LMG S-19264T (=DSM 44701T), isolated from a smear-ripened cheese.</title>
        <authorList>
            <consortium name="US DOE Joint Genome Institute (JGI-PGF)"/>
            <person name="Walter F."/>
            <person name="Albersmeier A."/>
            <person name="Kalinowski J."/>
            <person name="Ruckert C."/>
        </authorList>
    </citation>
    <scope>NUCLEOTIDE SEQUENCE</scope>
    <source>
        <strain evidence="9">KCTC 42097</strain>
    </source>
</reference>
<dbReference type="GO" id="GO:0046872">
    <property type="term" value="F:metal ion binding"/>
    <property type="evidence" value="ECO:0007669"/>
    <property type="project" value="UniProtKB-KW"/>
</dbReference>
<evidence type="ECO:0000256" key="4">
    <source>
        <dbReference type="ARBA" id="ARBA00022801"/>
    </source>
</evidence>
<dbReference type="InterPro" id="IPR011055">
    <property type="entry name" value="Dup_hybrid_motif"/>
</dbReference>
<evidence type="ECO:0000259" key="8">
    <source>
        <dbReference type="Pfam" id="PF01551"/>
    </source>
</evidence>
<proteinExistence type="predicted"/>
<keyword evidence="3" id="KW-0479">Metal-binding</keyword>
<dbReference type="InterPro" id="IPR016047">
    <property type="entry name" value="M23ase_b-sheet_dom"/>
</dbReference>
<keyword evidence="4" id="KW-0378">Hydrolase</keyword>
<dbReference type="Pfam" id="PF01551">
    <property type="entry name" value="Peptidase_M23"/>
    <property type="match status" value="1"/>
</dbReference>
<evidence type="ECO:0000256" key="5">
    <source>
        <dbReference type="ARBA" id="ARBA00022833"/>
    </source>
</evidence>
<keyword evidence="7" id="KW-0472">Membrane</keyword>
<dbReference type="GO" id="GO:0004222">
    <property type="term" value="F:metalloendopeptidase activity"/>
    <property type="evidence" value="ECO:0007669"/>
    <property type="project" value="TreeGrafter"/>
</dbReference>
<keyword evidence="10" id="KW-1185">Reference proteome</keyword>
<comment type="cofactor">
    <cofactor evidence="1">
        <name>Zn(2+)</name>
        <dbReference type="ChEBI" id="CHEBI:29105"/>
    </cofactor>
</comment>
<name>A0A8J3DP71_9HYPH</name>
<dbReference type="EMBL" id="BMZO01000001">
    <property type="protein sequence ID" value="GHC62657.1"/>
    <property type="molecule type" value="Genomic_DNA"/>
</dbReference>
<dbReference type="RefSeq" id="WP_189487311.1">
    <property type="nucleotide sequence ID" value="NZ_BMZO01000001.1"/>
</dbReference>
<dbReference type="GO" id="GO:0006508">
    <property type="term" value="P:proteolysis"/>
    <property type="evidence" value="ECO:0007669"/>
    <property type="project" value="UniProtKB-KW"/>
</dbReference>
<dbReference type="FunFam" id="2.70.70.10:FF:000006">
    <property type="entry name" value="M23 family peptidase"/>
    <property type="match status" value="1"/>
</dbReference>
<dbReference type="InterPro" id="IPR050570">
    <property type="entry name" value="Cell_wall_metabolism_enzyme"/>
</dbReference>
<evidence type="ECO:0000256" key="2">
    <source>
        <dbReference type="ARBA" id="ARBA00022670"/>
    </source>
</evidence>
<dbReference type="PANTHER" id="PTHR21666:SF288">
    <property type="entry name" value="CELL DIVISION PROTEIN YTFB"/>
    <property type="match status" value="1"/>
</dbReference>
<organism evidence="9 10">
    <name type="scientific">Limoniibacter endophyticus</name>
    <dbReference type="NCBI Taxonomy" id="1565040"/>
    <lineage>
        <taxon>Bacteria</taxon>
        <taxon>Pseudomonadati</taxon>
        <taxon>Pseudomonadota</taxon>
        <taxon>Alphaproteobacteria</taxon>
        <taxon>Hyphomicrobiales</taxon>
        <taxon>Bartonellaceae</taxon>
        <taxon>Limoniibacter</taxon>
    </lineage>
</organism>
<evidence type="ECO:0000256" key="7">
    <source>
        <dbReference type="SAM" id="Phobius"/>
    </source>
</evidence>
<keyword evidence="2" id="KW-0645">Protease</keyword>
<keyword evidence="6" id="KW-0482">Metalloprotease</keyword>
<feature type="domain" description="M23ase beta-sheet core" evidence="8">
    <location>
        <begin position="321"/>
        <end position="415"/>
    </location>
</feature>
<dbReference type="Proteomes" id="UP000641137">
    <property type="component" value="Unassembled WGS sequence"/>
</dbReference>
<keyword evidence="7" id="KW-0812">Transmembrane</keyword>
<dbReference type="Gene3D" id="2.70.70.10">
    <property type="entry name" value="Glucose Permease (Domain IIA)"/>
    <property type="match status" value="1"/>
</dbReference>
<keyword evidence="7" id="KW-1133">Transmembrane helix</keyword>
<evidence type="ECO:0000313" key="10">
    <source>
        <dbReference type="Proteomes" id="UP000641137"/>
    </source>
</evidence>
<protein>
    <submittedName>
        <fullName evidence="9">Membrane protein</fullName>
    </submittedName>
</protein>
<feature type="transmembrane region" description="Helical" evidence="7">
    <location>
        <begin position="35"/>
        <end position="60"/>
    </location>
</feature>
<dbReference type="PANTHER" id="PTHR21666">
    <property type="entry name" value="PEPTIDASE-RELATED"/>
    <property type="match status" value="1"/>
</dbReference>
<evidence type="ECO:0000313" key="9">
    <source>
        <dbReference type="EMBL" id="GHC62657.1"/>
    </source>
</evidence>
<evidence type="ECO:0000256" key="6">
    <source>
        <dbReference type="ARBA" id="ARBA00023049"/>
    </source>
</evidence>
<evidence type="ECO:0000256" key="1">
    <source>
        <dbReference type="ARBA" id="ARBA00001947"/>
    </source>
</evidence>
<gene>
    <name evidence="9" type="ORF">GCM10010136_03880</name>
</gene>